<proteinExistence type="predicted"/>
<protein>
    <recommendedName>
        <fullName evidence="1">Transferrin receptor-like dimerisation domain-containing protein</fullName>
    </recommendedName>
</protein>
<keyword evidence="3" id="KW-1185">Reference proteome</keyword>
<accession>A0AAE1ZAG8</accession>
<dbReference type="InterPro" id="IPR007365">
    <property type="entry name" value="TFR-like_dimer_dom"/>
</dbReference>
<reference evidence="2" key="1">
    <citation type="submission" date="2022-04" db="EMBL/GenBank/DDBJ databases">
        <authorList>
            <person name="Xu L."/>
            <person name="Lv Z."/>
        </authorList>
    </citation>
    <scope>NUCLEOTIDE SEQUENCE</scope>
    <source>
        <strain evidence="2">LV_2022a</strain>
    </source>
</reference>
<dbReference type="SUPFAM" id="SSF47672">
    <property type="entry name" value="Transferrin receptor-like dimerisation domain"/>
    <property type="match status" value="1"/>
</dbReference>
<dbReference type="Gene3D" id="1.20.930.40">
    <property type="entry name" value="Transferrin receptor-like, dimerisation domain"/>
    <property type="match status" value="1"/>
</dbReference>
<evidence type="ECO:0000313" key="2">
    <source>
        <dbReference type="EMBL" id="KAK4470461.1"/>
    </source>
</evidence>
<organism evidence="2 3">
    <name type="scientific">Schistosoma mekongi</name>
    <name type="common">Parasitic worm</name>
    <dbReference type="NCBI Taxonomy" id="38744"/>
    <lineage>
        <taxon>Eukaryota</taxon>
        <taxon>Metazoa</taxon>
        <taxon>Spiralia</taxon>
        <taxon>Lophotrochozoa</taxon>
        <taxon>Platyhelminthes</taxon>
        <taxon>Trematoda</taxon>
        <taxon>Digenea</taxon>
        <taxon>Strigeidida</taxon>
        <taxon>Schistosomatoidea</taxon>
        <taxon>Schistosomatidae</taxon>
        <taxon>Schistosoma</taxon>
    </lineage>
</organism>
<dbReference type="Pfam" id="PF04253">
    <property type="entry name" value="TFR_dimer"/>
    <property type="match status" value="1"/>
</dbReference>
<reference evidence="2" key="2">
    <citation type="journal article" date="2023" name="Infect Dis Poverty">
        <title>Chromosome-scale genome of the human blood fluke Schistosoma mekongi and its implications for public health.</title>
        <authorList>
            <person name="Zhou M."/>
            <person name="Xu L."/>
            <person name="Xu D."/>
            <person name="Chen W."/>
            <person name="Khan J."/>
            <person name="Hu Y."/>
            <person name="Huang H."/>
            <person name="Wei H."/>
            <person name="Zhang Y."/>
            <person name="Chusongsang P."/>
            <person name="Tanasarnprasert K."/>
            <person name="Hu X."/>
            <person name="Limpanont Y."/>
            <person name="Lv Z."/>
        </authorList>
    </citation>
    <scope>NUCLEOTIDE SEQUENCE</scope>
    <source>
        <strain evidence="2">LV_2022a</strain>
    </source>
</reference>
<comment type="caution">
    <text evidence="2">The sequence shown here is derived from an EMBL/GenBank/DDBJ whole genome shotgun (WGS) entry which is preliminary data.</text>
</comment>
<dbReference type="AlphaFoldDB" id="A0AAE1ZAG8"/>
<evidence type="ECO:0000313" key="3">
    <source>
        <dbReference type="Proteomes" id="UP001292079"/>
    </source>
</evidence>
<gene>
    <name evidence="2" type="ORF">MN116_006013</name>
</gene>
<dbReference type="InterPro" id="IPR036757">
    <property type="entry name" value="TFR-like_dimer_dom_sf"/>
</dbReference>
<feature type="domain" description="Transferrin receptor-like dimerisation" evidence="1">
    <location>
        <begin position="14"/>
        <end position="132"/>
    </location>
</feature>
<sequence>MFIPLIFLHLRDWVLEELQNFKKASQNFEEFADSMEHSCNSFPSYLNRILVGVAKHFVASDQYEKSSLKNVIQGTTGYKSLYFPYVKSSYENLEMLYNKRKTDISMSTELREFKEELSSVTNCLQQVSHWLQNGLIGLNSSTTKRL</sequence>
<dbReference type="Proteomes" id="UP001292079">
    <property type="component" value="Unassembled WGS sequence"/>
</dbReference>
<name>A0AAE1ZAG8_SCHME</name>
<evidence type="ECO:0000259" key="1">
    <source>
        <dbReference type="Pfam" id="PF04253"/>
    </source>
</evidence>
<dbReference type="EMBL" id="JALJAT010000004">
    <property type="protein sequence ID" value="KAK4470461.1"/>
    <property type="molecule type" value="Genomic_DNA"/>
</dbReference>